<dbReference type="Proteomes" id="UP000694621">
    <property type="component" value="Unplaced"/>
</dbReference>
<evidence type="ECO:0000313" key="11">
    <source>
        <dbReference type="EMBL" id="KAG9266286.1"/>
    </source>
</evidence>
<dbReference type="Proteomes" id="UP000752171">
    <property type="component" value="Unassembled WGS sequence"/>
</dbReference>
<sequence length="366" mass="40986">MSVISNDHSDLFTSWDDTNLTHHDSNMSHVEIQICPTSFSRSALLKTVCTFYIFFFLVGLVANVSVLWINLRSGQRERHEMHLYILNLAVADLCVVSTLPIWASSLAQEGHWPFGHAACKLTHLTFSVSLFASIFLLACMSVDRYLTVAQSGETSGQWKTPARRIVCAGVWLVALVASVPDTYFLQSVESLHNNVTLCHPVYPQNNPMEWMVGIELSFVVLGFAVPFPIIATSYTRLANALTSSNCDQGRSISRKTIVTYILVFLVCWVPYQAVLLTDALALLGVLSLSCKGENGLFVALNLTQCLSMLHCCLNPLLYTFSQRRYRYDFMKAFIFKYSTRTGLAQLMEGSQGAEIEYTTLENQLQL</sequence>
<reference evidence="12" key="2">
    <citation type="submission" date="2025-05" db="UniProtKB">
        <authorList>
            <consortium name="Ensembl"/>
        </authorList>
    </citation>
    <scope>IDENTIFICATION</scope>
</reference>
<keyword evidence="7 8" id="KW-0807">Transducer</keyword>
<keyword evidence="5 9" id="KW-0472">Membrane</keyword>
<dbReference type="AlphaFoldDB" id="A0A8B9H4R1"/>
<name>A0A8B9H4R1_ASTMX</name>
<feature type="transmembrane region" description="Helical" evidence="9">
    <location>
        <begin position="51"/>
        <end position="71"/>
    </location>
</feature>
<dbReference type="GO" id="GO:0006955">
    <property type="term" value="P:immune response"/>
    <property type="evidence" value="ECO:0007669"/>
    <property type="project" value="TreeGrafter"/>
</dbReference>
<comment type="similarity">
    <text evidence="8">Belongs to the G-protein coupled receptor 1 family.</text>
</comment>
<feature type="transmembrane region" description="Helical" evidence="9">
    <location>
        <begin position="123"/>
        <end position="145"/>
    </location>
</feature>
<keyword evidence="3 9" id="KW-1133">Transmembrane helix</keyword>
<evidence type="ECO:0000259" key="10">
    <source>
        <dbReference type="PROSITE" id="PS50262"/>
    </source>
</evidence>
<dbReference type="PROSITE" id="PS50262">
    <property type="entry name" value="G_PROTEIN_RECEP_F1_2"/>
    <property type="match status" value="1"/>
</dbReference>
<dbReference type="GO" id="GO:0019722">
    <property type="term" value="P:calcium-mediated signaling"/>
    <property type="evidence" value="ECO:0007669"/>
    <property type="project" value="TreeGrafter"/>
</dbReference>
<dbReference type="GO" id="GO:0009897">
    <property type="term" value="C:external side of plasma membrane"/>
    <property type="evidence" value="ECO:0007669"/>
    <property type="project" value="TreeGrafter"/>
</dbReference>
<evidence type="ECO:0000256" key="7">
    <source>
        <dbReference type="ARBA" id="ARBA00023224"/>
    </source>
</evidence>
<reference evidence="11 14" key="1">
    <citation type="submission" date="2021-07" db="EMBL/GenBank/DDBJ databases">
        <authorList>
            <person name="Imarazene B."/>
            <person name="Zahm M."/>
            <person name="Klopp C."/>
            <person name="Cabau C."/>
            <person name="Beille S."/>
            <person name="Jouanno E."/>
            <person name="Castinel A."/>
            <person name="Lluch J."/>
            <person name="Gil L."/>
            <person name="Kuchtly C."/>
            <person name="Lopez Roques C."/>
            <person name="Donnadieu C."/>
            <person name="Parrinello H."/>
            <person name="Journot L."/>
            <person name="Du K."/>
            <person name="Schartl M."/>
            <person name="Retaux S."/>
            <person name="Guiguen Y."/>
        </authorList>
    </citation>
    <scope>NUCLEOTIDE SEQUENCE [LARGE SCALE GENOMIC DNA]</scope>
    <source>
        <strain evidence="11">Pach_M1</strain>
        <tissue evidence="11">Testis</tissue>
    </source>
</reference>
<dbReference type="KEGG" id="amex:103039898"/>
<evidence type="ECO:0000256" key="8">
    <source>
        <dbReference type="RuleBase" id="RU000688"/>
    </source>
</evidence>
<protein>
    <submittedName>
        <fullName evidence="11 12">Atypical chemokine receptor 3</fullName>
    </submittedName>
</protein>
<evidence type="ECO:0000256" key="2">
    <source>
        <dbReference type="ARBA" id="ARBA00022692"/>
    </source>
</evidence>
<dbReference type="PRINTS" id="PR00646">
    <property type="entry name" value="RDC1ORPHANR"/>
</dbReference>
<dbReference type="PROSITE" id="PS00237">
    <property type="entry name" value="G_PROTEIN_RECEP_F1_1"/>
    <property type="match status" value="1"/>
</dbReference>
<keyword evidence="4 8" id="KW-0297">G-protein coupled receptor</keyword>
<keyword evidence="6 8" id="KW-0675">Receptor</keyword>
<dbReference type="Gene3D" id="1.20.1070.10">
    <property type="entry name" value="Rhodopsin 7-helix transmembrane proteins"/>
    <property type="match status" value="1"/>
</dbReference>
<evidence type="ECO:0000313" key="13">
    <source>
        <dbReference type="Proteomes" id="UP000694621"/>
    </source>
</evidence>
<dbReference type="InterPro" id="IPR001416">
    <property type="entry name" value="ACKR3"/>
</dbReference>
<evidence type="ECO:0000313" key="14">
    <source>
        <dbReference type="Proteomes" id="UP000752171"/>
    </source>
</evidence>
<feature type="domain" description="G-protein coupled receptors family 1 profile" evidence="10">
    <location>
        <begin position="62"/>
        <end position="318"/>
    </location>
</feature>
<dbReference type="SUPFAM" id="SSF81321">
    <property type="entry name" value="Family A G protein-coupled receptor-like"/>
    <property type="match status" value="1"/>
</dbReference>
<dbReference type="GO" id="GO:0019957">
    <property type="term" value="F:C-C chemokine binding"/>
    <property type="evidence" value="ECO:0007669"/>
    <property type="project" value="TreeGrafter"/>
</dbReference>
<dbReference type="Pfam" id="PF00001">
    <property type="entry name" value="7tm_1"/>
    <property type="match status" value="1"/>
</dbReference>
<dbReference type="EMBL" id="JAICCE010000017">
    <property type="protein sequence ID" value="KAG9266286.1"/>
    <property type="molecule type" value="Genomic_DNA"/>
</dbReference>
<dbReference type="InterPro" id="IPR050119">
    <property type="entry name" value="CCR1-9-like"/>
</dbReference>
<dbReference type="InterPro" id="IPR000276">
    <property type="entry name" value="GPCR_Rhodpsn"/>
</dbReference>
<organism evidence="12 13">
    <name type="scientific">Astyanax mexicanus</name>
    <name type="common">Blind cave fish</name>
    <name type="synonym">Astyanax fasciatus mexicanus</name>
    <dbReference type="NCBI Taxonomy" id="7994"/>
    <lineage>
        <taxon>Eukaryota</taxon>
        <taxon>Metazoa</taxon>
        <taxon>Chordata</taxon>
        <taxon>Craniata</taxon>
        <taxon>Vertebrata</taxon>
        <taxon>Euteleostomi</taxon>
        <taxon>Actinopterygii</taxon>
        <taxon>Neopterygii</taxon>
        <taxon>Teleostei</taxon>
        <taxon>Ostariophysi</taxon>
        <taxon>Characiformes</taxon>
        <taxon>Characoidei</taxon>
        <taxon>Acestrorhamphidae</taxon>
        <taxon>Acestrorhamphinae</taxon>
        <taxon>Astyanax</taxon>
    </lineage>
</organism>
<dbReference type="GO" id="GO:0016493">
    <property type="term" value="F:C-C chemokine receptor activity"/>
    <property type="evidence" value="ECO:0007669"/>
    <property type="project" value="TreeGrafter"/>
</dbReference>
<feature type="transmembrane region" description="Helical" evidence="9">
    <location>
        <begin position="296"/>
        <end position="320"/>
    </location>
</feature>
<comment type="subcellular location">
    <subcellularLocation>
        <location evidence="1">Membrane</location>
    </subcellularLocation>
</comment>
<evidence type="ECO:0000256" key="4">
    <source>
        <dbReference type="ARBA" id="ARBA00023040"/>
    </source>
</evidence>
<dbReference type="GO" id="GO:0001570">
    <property type="term" value="P:vasculogenesis"/>
    <property type="evidence" value="ECO:0007669"/>
    <property type="project" value="InterPro"/>
</dbReference>
<accession>A0A8B9H4R1</accession>
<dbReference type="GO" id="GO:0001525">
    <property type="term" value="P:angiogenesis"/>
    <property type="evidence" value="ECO:0007669"/>
    <property type="project" value="InterPro"/>
</dbReference>
<evidence type="ECO:0000256" key="5">
    <source>
        <dbReference type="ARBA" id="ARBA00023136"/>
    </source>
</evidence>
<dbReference type="GO" id="GO:0015026">
    <property type="term" value="F:coreceptor activity"/>
    <property type="evidence" value="ECO:0007669"/>
    <property type="project" value="InterPro"/>
</dbReference>
<evidence type="ECO:0000313" key="12">
    <source>
        <dbReference type="Ensembl" id="ENSAMXP00005008234.1"/>
    </source>
</evidence>
<dbReference type="GO" id="GO:0007204">
    <property type="term" value="P:positive regulation of cytosolic calcium ion concentration"/>
    <property type="evidence" value="ECO:0007669"/>
    <property type="project" value="TreeGrafter"/>
</dbReference>
<evidence type="ECO:0000256" key="9">
    <source>
        <dbReference type="SAM" id="Phobius"/>
    </source>
</evidence>
<feature type="transmembrane region" description="Helical" evidence="9">
    <location>
        <begin position="165"/>
        <end position="185"/>
    </location>
</feature>
<evidence type="ECO:0000256" key="3">
    <source>
        <dbReference type="ARBA" id="ARBA00022989"/>
    </source>
</evidence>
<feature type="transmembrane region" description="Helical" evidence="9">
    <location>
        <begin position="83"/>
        <end position="103"/>
    </location>
</feature>
<dbReference type="InterPro" id="IPR017452">
    <property type="entry name" value="GPCR_Rhodpsn_7TM"/>
</dbReference>
<feature type="transmembrane region" description="Helical" evidence="9">
    <location>
        <begin position="216"/>
        <end position="237"/>
    </location>
</feature>
<evidence type="ECO:0000256" key="6">
    <source>
        <dbReference type="ARBA" id="ARBA00023170"/>
    </source>
</evidence>
<dbReference type="PRINTS" id="PR00237">
    <property type="entry name" value="GPCRRHODOPSN"/>
</dbReference>
<proteinExistence type="inferred from homology"/>
<dbReference type="PANTHER" id="PTHR10489">
    <property type="entry name" value="CELL ADHESION MOLECULE"/>
    <property type="match status" value="1"/>
</dbReference>
<gene>
    <name evidence="11" type="primary">ACKR3</name>
    <name evidence="11" type="ORF">AMEX_G20814</name>
</gene>
<dbReference type="Ensembl" id="ENSAMXT00005009235.1">
    <property type="protein sequence ID" value="ENSAMXP00005008234.1"/>
    <property type="gene ID" value="ENSAMXG00005004825.1"/>
</dbReference>
<dbReference type="PANTHER" id="PTHR10489:SF931">
    <property type="entry name" value="ATYPICAL CHEMOKINE RECEPTOR 3"/>
    <property type="match status" value="1"/>
</dbReference>
<evidence type="ECO:0000256" key="1">
    <source>
        <dbReference type="ARBA" id="ARBA00004370"/>
    </source>
</evidence>
<feature type="transmembrane region" description="Helical" evidence="9">
    <location>
        <begin position="257"/>
        <end position="276"/>
    </location>
</feature>
<dbReference type="GO" id="GO:0060326">
    <property type="term" value="P:cell chemotaxis"/>
    <property type="evidence" value="ECO:0007669"/>
    <property type="project" value="TreeGrafter"/>
</dbReference>
<dbReference type="OMA" id="HEMHLYI"/>
<keyword evidence="2 8" id="KW-0812">Transmembrane</keyword>